<dbReference type="Proteomes" id="UP000308570">
    <property type="component" value="Segment"/>
</dbReference>
<proteinExistence type="predicted"/>
<feature type="transmembrane region" description="Helical" evidence="1">
    <location>
        <begin position="26"/>
        <end position="44"/>
    </location>
</feature>
<name>A0A455XDB8_9CAUD</name>
<evidence type="ECO:0000313" key="3">
    <source>
        <dbReference type="Proteomes" id="UP000308570"/>
    </source>
</evidence>
<keyword evidence="3" id="KW-1185">Reference proteome</keyword>
<organism evidence="2 3">
    <name type="scientific">Escherichia phage L27</name>
    <dbReference type="NCBI Taxonomy" id="2562890"/>
    <lineage>
        <taxon>Viruses</taxon>
        <taxon>Duplodnaviria</taxon>
        <taxon>Heunggongvirae</taxon>
        <taxon>Uroviricota</taxon>
        <taxon>Caudoviricetes</taxon>
        <taxon>Andersonviridae</taxon>
        <taxon>Ounavirinae</taxon>
        <taxon>Felixounavirus</taxon>
        <taxon>Felixounavirus L27</taxon>
    </lineage>
</organism>
<keyword evidence="1" id="KW-1133">Transmembrane helix</keyword>
<reference evidence="2 3" key="1">
    <citation type="submission" date="2019-03" db="EMBL/GenBank/DDBJ databases">
        <title>Complete Genome Sequence of the Escherichia Bacteriophage L27.</title>
        <authorList>
            <person name="Fujiki J."/>
            <person name="Munby M."/>
            <person name="Usui M."/>
            <person name="Tamura Y."/>
            <person name="Sasaki M."/>
            <person name="Sawa H."/>
            <person name="Iwano H."/>
        </authorList>
    </citation>
    <scope>NUCLEOTIDE SEQUENCE [LARGE SCALE GENOMIC DNA]</scope>
</reference>
<dbReference type="EMBL" id="LC473039">
    <property type="protein sequence ID" value="BBJ27107.1"/>
    <property type="molecule type" value="Genomic_DNA"/>
</dbReference>
<evidence type="ECO:0000313" key="2">
    <source>
        <dbReference type="EMBL" id="BBJ27107.1"/>
    </source>
</evidence>
<keyword evidence="1" id="KW-0472">Membrane</keyword>
<evidence type="ECO:0000256" key="1">
    <source>
        <dbReference type="SAM" id="Phobius"/>
    </source>
</evidence>
<keyword evidence="1" id="KW-0812">Transmembrane</keyword>
<sequence length="48" mass="5502">MLSTIILFVLVVFVLSYITSKLLNTPFAMGFLFTIFCFVTHLVIRAFI</sequence>
<protein>
    <submittedName>
        <fullName evidence="2">Uncharacterized protein</fullName>
    </submittedName>
</protein>
<accession>A0A455XDB8</accession>